<feature type="compositionally biased region" description="Low complexity" evidence="1">
    <location>
        <begin position="492"/>
        <end position="501"/>
    </location>
</feature>
<evidence type="ECO:0000256" key="1">
    <source>
        <dbReference type="SAM" id="MobiDB-lite"/>
    </source>
</evidence>
<name>A0AAD8E0S6_MYTSE</name>
<feature type="compositionally biased region" description="Basic and acidic residues" evidence="1">
    <location>
        <begin position="1937"/>
        <end position="1948"/>
    </location>
</feature>
<feature type="region of interest" description="Disordered" evidence="1">
    <location>
        <begin position="1315"/>
        <end position="1339"/>
    </location>
</feature>
<dbReference type="Proteomes" id="UP001231518">
    <property type="component" value="Chromosome 2"/>
</dbReference>
<feature type="compositionally biased region" description="Polar residues" evidence="1">
    <location>
        <begin position="10"/>
        <end position="23"/>
    </location>
</feature>
<feature type="region of interest" description="Disordered" evidence="1">
    <location>
        <begin position="2024"/>
        <end position="2133"/>
    </location>
</feature>
<feature type="compositionally biased region" description="Polar residues" evidence="1">
    <location>
        <begin position="595"/>
        <end position="614"/>
    </location>
</feature>
<feature type="compositionally biased region" description="Basic and acidic residues" evidence="1">
    <location>
        <begin position="1328"/>
        <end position="1339"/>
    </location>
</feature>
<feature type="compositionally biased region" description="Basic and acidic residues" evidence="1">
    <location>
        <begin position="1990"/>
        <end position="2005"/>
    </location>
</feature>
<evidence type="ECO:0000313" key="2">
    <source>
        <dbReference type="EMBL" id="KAJ8735388.1"/>
    </source>
</evidence>
<protein>
    <submittedName>
        <fullName evidence="2">Uncharacterized protein</fullName>
    </submittedName>
</protein>
<proteinExistence type="predicted"/>
<feature type="compositionally biased region" description="Basic and acidic residues" evidence="1">
    <location>
        <begin position="1892"/>
        <end position="1902"/>
    </location>
</feature>
<gene>
    <name evidence="2" type="ORF">PYW07_007008</name>
</gene>
<feature type="compositionally biased region" description="Basic and acidic residues" evidence="1">
    <location>
        <begin position="1916"/>
        <end position="1928"/>
    </location>
</feature>
<keyword evidence="3" id="KW-1185">Reference proteome</keyword>
<dbReference type="EMBL" id="JARGEI010000002">
    <property type="protein sequence ID" value="KAJ8735388.1"/>
    <property type="molecule type" value="Genomic_DNA"/>
</dbReference>
<feature type="region of interest" description="Disordered" evidence="1">
    <location>
        <begin position="584"/>
        <end position="614"/>
    </location>
</feature>
<evidence type="ECO:0000313" key="3">
    <source>
        <dbReference type="Proteomes" id="UP001231518"/>
    </source>
</evidence>
<accession>A0AAD8E0S6</accession>
<feature type="region of interest" description="Disordered" evidence="1">
    <location>
        <begin position="1979"/>
        <end position="2006"/>
    </location>
</feature>
<organism evidence="2 3">
    <name type="scientific">Mythimna separata</name>
    <name type="common">Oriental armyworm</name>
    <name type="synonym">Pseudaletia separata</name>
    <dbReference type="NCBI Taxonomy" id="271217"/>
    <lineage>
        <taxon>Eukaryota</taxon>
        <taxon>Metazoa</taxon>
        <taxon>Ecdysozoa</taxon>
        <taxon>Arthropoda</taxon>
        <taxon>Hexapoda</taxon>
        <taxon>Insecta</taxon>
        <taxon>Pterygota</taxon>
        <taxon>Neoptera</taxon>
        <taxon>Endopterygota</taxon>
        <taxon>Lepidoptera</taxon>
        <taxon>Glossata</taxon>
        <taxon>Ditrysia</taxon>
        <taxon>Noctuoidea</taxon>
        <taxon>Noctuidae</taxon>
        <taxon>Noctuinae</taxon>
        <taxon>Hadenini</taxon>
        <taxon>Mythimna</taxon>
    </lineage>
</organism>
<feature type="compositionally biased region" description="Acidic residues" evidence="1">
    <location>
        <begin position="1980"/>
        <end position="1989"/>
    </location>
</feature>
<feature type="compositionally biased region" description="Acidic residues" evidence="1">
    <location>
        <begin position="2052"/>
        <end position="2064"/>
    </location>
</feature>
<feature type="compositionally biased region" description="Basic and acidic residues" evidence="1">
    <location>
        <begin position="1470"/>
        <end position="1495"/>
    </location>
</feature>
<feature type="region of interest" description="Disordered" evidence="1">
    <location>
        <begin position="1460"/>
        <end position="1495"/>
    </location>
</feature>
<comment type="caution">
    <text evidence="2">The sequence shown here is derived from an EMBL/GenBank/DDBJ whole genome shotgun (WGS) entry which is preliminary data.</text>
</comment>
<reference evidence="2" key="1">
    <citation type="submission" date="2023-03" db="EMBL/GenBank/DDBJ databases">
        <title>Chromosome-level genomes of two armyworms, Mythimna separata and Mythimna loreyi, provide insights into the biosynthesis and reception of sex pheromones.</title>
        <authorList>
            <person name="Zhao H."/>
        </authorList>
    </citation>
    <scope>NUCLEOTIDE SEQUENCE</scope>
    <source>
        <strain evidence="2">BeijingLab</strain>
        <tissue evidence="2">Pupa</tissue>
    </source>
</reference>
<feature type="compositionally biased region" description="Basic and acidic residues" evidence="1">
    <location>
        <begin position="2079"/>
        <end position="2089"/>
    </location>
</feature>
<feature type="region of interest" description="Disordered" evidence="1">
    <location>
        <begin position="1863"/>
        <end position="1948"/>
    </location>
</feature>
<sequence length="2677" mass="303797">MDAKDLRTESAVTERNNDGSKYSQGGGIAVHYDRNKSYQDIGSNSLGKVDVPNARPCAVIGPDRIVPPPAASEAYQLKKGPAEPWPCMDIGYRRPPEYPHKLTNYQNPTRNISPRQTFQENMQRIMVPPTYSSIKVNEDTNYAQVSDRSNGLTKNIKLNMPPEAKFCDVPFAVNPTNNEHKNVRNPEMCLPSVNPTHPRTAPHGWPPGSVNLRSTRMYGAPELYQYQDYPSCAGPRPVVPRPHRTVPEEQGYVYADPYYQEGNLRYKPYPTSKERYPQQRYEYIGNFSTPFHPPPGFPSHKYEVQKPMPPQPYHPYPPIKYLDSRVAEPVMEGYQRNPQGLGPNYNIQYRNQVIHPNYGQVIGTSPQSKIHSYPPDAHLKSLPPNKLPYDSNAKAYIEYENSRPKIYPPSESYFINEMTRMPMKSQVIMPNYSALNMHNMQPNPYYKKDTQHIKNYEHMAHFRNMEPNSNIHNPMSRHAPVFSPNTLAISPTDSNTSNDTTQTLGASQEDCGYVSQSSTASVRSMDSSINRIPNEYLRKYYENRYGPIVRTSPMIPKSQLNSNNNASKDKKQIDVRQFLQMWNEGDEEQEENSSKEITIQTGSSDKNNFGKSHSHEAINNQQTQEQLYVLGLVNVPSEELAKYEHIQKVSKLPENIKGYNSIELLNQFEEVIESSHMKNYKSPTPKESIYHIPPMKGHPKQTTAIIPPRPVSPLDVEAKISQSVIHKDVGCNFEIKPCSPQMLNVDVAAPVQNILAERSIEKVANPVMLRSPMLNGMNENIDCNMMTRTDHRMNINENLRIPSCKMINTQFSNNSIDSMKGSYTIHDLESNSGLCLASLPRLDNDIELNFPEVNQQFINANKGDKTVLANSIRDLPTLEVLDQSPNQIKDKFNNTNQSRPEYNIDKSPYMVDTEKEFSKLSKFRKSKAFDPKETLIPQNVNALRTDSVIIKNPENIKNHEENSNYSNNLNKVVQEIQQAPINLTSQGSFLSNIKNTPDTIDLQVAEKQKQLPVEIAIDFSLNKTGIINSPVHMETKIESPMNTSTHIEGNPLNIFNKHNSSDSSHLLPVFTKQNEKLPNLNNKDANYSFDSVKDSQELAKSIAENNKYNYEVEFKEVPASNESYQNIEGKTNKCVSNSVEEMTVDVGSARSPSPSKMLSNKLVSNIDSENCEKEICNSENSTKDELADDANYTLTEIDSKLSSNLTQSLEQEYEMDTAENITKITVDEDFGDSHFVSKLRSPLVQSESKTDFDTADINNPSEIRDPMVTEETQPIENDFLTREETCSKGCDSPGLNTSSESHTILADYTIDHIHDNNESTTSESSEENSDHEKELKDVDETYCEDTRSIEYNFKGRFCEDTQSSLENFEETYCADTQGSVENFDETYCADTQSSPENTNVCDIDPPAANDLEYQFEEPSRRKLWYGSKELYSPRIQKLLMFSEGNFNSSTKKNENYDLVDSTETATTESSNEHDDSNFEARKSEEETTENNHDHNNSDIEMVRKVTIEVTSINNDDHDDTDIEMKKSIPKLEITAENIDNHNNTDFEMRKSVPIAVVNADKDDDNNINFEVIKSVPADKVTTENNDDDHNDSDFKIRKSGPVEKVTTENNDDHDDTDFEMTKSVPVEKVTTVMNDAHDDSDFEISVPIKEVASGSNGDHEDSDFEMRKSVPIKVGSEKDDDHLATDLEMRKSVPIVEVTSENNDDHENNGLEVRKLVPMEEVMPENNDLDDSVSDINKPVALETRTTKINDDTDESDFEFGESVPLKELSTENNDYQSDSDIEPKKLVPLEEITTESNDDHDDSDLELREAETLKEITTKNNYDHHDSEIRKVGSLEEVITESNDDHVDSDFEPRKAVALKEITTENNYDHHDSDSETRKLGSLEEVITESNDDHGDSDFESRTAVALKEITTENNYDHDSETRKLGSLEEVITESNDDHGDSDFEPRKTVALKEITIENDNDHQDSDSETRTLRSLEEVATENNDDHDDFYFEPRKPEPLKDVTTENTYDQYDSGFELSKSLPLQEVTIENSDDHDDSDFEIRKSLPLEEVTIENTDDHDDSDFEIRKPVSLEEVTTENDHNDPDFETSKSVSLEEESDIETGKLEPLEEGSYKNVTEDENEDTEIEDKKKDYEHTVDEGNNVADADTLSITCESNETTIIDPFVESKSSNNENIDINSETQLNSDIECVAPDTSSNVEVLCESSQEKTDHCGDQPEYKTAEIESSDHFAHVPLSFTGLQANGVSYKKSQRLKRSLSDSALNMFNDDEQTKQDSEENVQFIWPFKRRKMDTVANDLLAQNLCSIINHNRRNSVSSFYNEDNVSFCILIDNSCIITEEETEEPDKVCYTELSEECLAEIESSCTKHDENIETLPEVALNPQEESACQNSDSYMLECEEDKTLEESWDEDVGCVETVISDDIAEDIEICGPSPKDNALSDNDESGVFSCNEHTEKVKFIYGDKMCTDDALFVETLYKTPQMDVNKTLYNRETRVSEEYDRYYDNDSLEKMLSESNEPPVSPYVPQYIDAMFTSGKVNSKETPENKENMDVETYPPFQSKGNALDIVVDINVDKIERENMHSIEIFAKTRDDTSHSCESSVDNVFTYNQKDEDAIYTSSSPEVSSTTSEEKNSGILLKITNYQASYRPAHCSLPKTRLELYQCPKSAAPSADIKLMYEI</sequence>
<feature type="region of interest" description="Disordered" evidence="1">
    <location>
        <begin position="1"/>
        <end position="28"/>
    </location>
</feature>
<feature type="compositionally biased region" description="Basic and acidic residues" evidence="1">
    <location>
        <begin position="1868"/>
        <end position="1883"/>
    </location>
</feature>
<feature type="region of interest" description="Disordered" evidence="1">
    <location>
        <begin position="487"/>
        <end position="512"/>
    </location>
</feature>